<sequence length="885" mass="97292">MLVLSILVHFGLAALDTRSISTSASPVGLHSHPSLENTPSLVSRQSLESTALNSLSPSHLTQINLSQTLWSSIFLVFGFAWIAVHPNYPSPYDSPWMKIRRRLMLVLWAVFLPEMMLYWSVRQWLGARNLWAKFKDKGWSITDAHFLQMGGILLVPVRQDGPDGKPRLYTLTVPILEAIYKVHSRNEGLVEPVATSNAETQTRTGSPPPIPSELIPQPNEVLPLETEPTSTPSSFNIPAITLSPPPENIELTPVHTPLPSSSSSHTPKYDEEELLNYASTSTSPIPRRPVTIPLPDIDSFAPPPEVIEGPIPPPRPQEEEFIDLRLEDADLGPILAAVHANLPSCLPVLRSRDVPDIPATKPLVRSRTGHIASTFLADPVLAALLALQLVWFLSGCLARIVLGGWRELLLLEVVVLAYVAMYMMMIVAWWDKPAIGVGAEAVKVVVMGEVPYKRRSRKDAEEEKKKRRKRGSRSKEKVRDLEAGRSDKGKGVDRTSGDGEDLSRLSALRTNAENNIDSVHLQVPERRPRGSTHLRPPEPPSSPDGCRATAPTGDATPPHTTTTSSSEDDTIIMMLWNAFVEHWRGYVYFHLDRVFELCLKATEYRVSTNILYSNAFASDSGAARTWREGRRHRRRVQAGARRTVGLVGGTNPERESTSALVGADGYPFHYRGGTTGRSGRAVSDEESGVNAEVRRRREAGSGGQSRMATFYTFVPEVNYHGTLWEGNVKLVVGALCAGVFGGIHLLGVAFRDVQGGEGSVAEVFAKGNPSYASHVFYLICTVLLVVCPLSFAFCGLKLSDKYGYEDRIEMAITMFLLELLAIPLLFAYIPARVGVVVVALLQVVWRVDEGLKTAGQVLGSLPAASGFDGFNPVGAWWLDFVPHFS</sequence>
<feature type="compositionally biased region" description="Polar residues" evidence="1">
    <location>
        <begin position="508"/>
        <end position="517"/>
    </location>
</feature>
<reference evidence="3 4" key="1">
    <citation type="journal article" date="2019" name="Nat. Ecol. Evol.">
        <title>Megaphylogeny resolves global patterns of mushroom evolution.</title>
        <authorList>
            <person name="Varga T."/>
            <person name="Krizsan K."/>
            <person name="Foldi C."/>
            <person name="Dima B."/>
            <person name="Sanchez-Garcia M."/>
            <person name="Sanchez-Ramirez S."/>
            <person name="Szollosi G.J."/>
            <person name="Szarkandi J.G."/>
            <person name="Papp V."/>
            <person name="Albert L."/>
            <person name="Andreopoulos W."/>
            <person name="Angelini C."/>
            <person name="Antonin V."/>
            <person name="Barry K.W."/>
            <person name="Bougher N.L."/>
            <person name="Buchanan P."/>
            <person name="Buyck B."/>
            <person name="Bense V."/>
            <person name="Catcheside P."/>
            <person name="Chovatia M."/>
            <person name="Cooper J."/>
            <person name="Damon W."/>
            <person name="Desjardin D."/>
            <person name="Finy P."/>
            <person name="Geml J."/>
            <person name="Haridas S."/>
            <person name="Hughes K."/>
            <person name="Justo A."/>
            <person name="Karasinski D."/>
            <person name="Kautmanova I."/>
            <person name="Kiss B."/>
            <person name="Kocsube S."/>
            <person name="Kotiranta H."/>
            <person name="LaButti K.M."/>
            <person name="Lechner B.E."/>
            <person name="Liimatainen K."/>
            <person name="Lipzen A."/>
            <person name="Lukacs Z."/>
            <person name="Mihaltcheva S."/>
            <person name="Morgado L.N."/>
            <person name="Niskanen T."/>
            <person name="Noordeloos M.E."/>
            <person name="Ohm R.A."/>
            <person name="Ortiz-Santana B."/>
            <person name="Ovrebo C."/>
            <person name="Racz N."/>
            <person name="Riley R."/>
            <person name="Savchenko A."/>
            <person name="Shiryaev A."/>
            <person name="Soop K."/>
            <person name="Spirin V."/>
            <person name="Szebenyi C."/>
            <person name="Tomsovsky M."/>
            <person name="Tulloss R.E."/>
            <person name="Uehling J."/>
            <person name="Grigoriev I.V."/>
            <person name="Vagvolgyi C."/>
            <person name="Papp T."/>
            <person name="Martin F.M."/>
            <person name="Miettinen O."/>
            <person name="Hibbett D.S."/>
            <person name="Nagy L.G."/>
        </authorList>
    </citation>
    <scope>NUCLEOTIDE SEQUENCE [LARGE SCALE GENOMIC DNA]</scope>
    <source>
        <strain evidence="3 4">FP101781</strain>
    </source>
</reference>
<gene>
    <name evidence="3" type="ORF">FA13DRAFT_1739690</name>
</gene>
<dbReference type="PANTHER" id="PTHR35043">
    <property type="entry name" value="TRANSCRIPTION FACTOR DOMAIN-CONTAINING PROTEIN"/>
    <property type="match status" value="1"/>
</dbReference>
<keyword evidence="2" id="KW-0472">Membrane</keyword>
<evidence type="ECO:0000256" key="2">
    <source>
        <dbReference type="SAM" id="Phobius"/>
    </source>
</evidence>
<dbReference type="STRING" id="71717.A0A4Y7SP94"/>
<feature type="transmembrane region" description="Helical" evidence="2">
    <location>
        <begin position="65"/>
        <end position="84"/>
    </location>
</feature>
<feature type="region of interest" description="Disordered" evidence="1">
    <location>
        <begin position="455"/>
        <end position="566"/>
    </location>
</feature>
<feature type="compositionally biased region" description="Basic and acidic residues" evidence="1">
    <location>
        <begin position="473"/>
        <end position="503"/>
    </location>
</feature>
<feature type="transmembrane region" description="Helical" evidence="2">
    <location>
        <begin position="105"/>
        <end position="121"/>
    </location>
</feature>
<evidence type="ECO:0000256" key="1">
    <source>
        <dbReference type="SAM" id="MobiDB-lite"/>
    </source>
</evidence>
<dbReference type="AlphaFoldDB" id="A0A4Y7SP94"/>
<feature type="compositionally biased region" description="Low complexity" evidence="1">
    <location>
        <begin position="548"/>
        <end position="565"/>
    </location>
</feature>
<feature type="region of interest" description="Disordered" evidence="1">
    <location>
        <begin position="193"/>
        <end position="217"/>
    </location>
</feature>
<feature type="transmembrane region" description="Helical" evidence="2">
    <location>
        <begin position="808"/>
        <end position="829"/>
    </location>
</feature>
<name>A0A4Y7SP94_COPMI</name>
<evidence type="ECO:0000313" key="3">
    <source>
        <dbReference type="EMBL" id="TEB23707.1"/>
    </source>
</evidence>
<feature type="transmembrane region" description="Helical" evidence="2">
    <location>
        <begin position="409"/>
        <end position="430"/>
    </location>
</feature>
<dbReference type="OrthoDB" id="3052230at2759"/>
<comment type="caution">
    <text evidence="3">The sequence shown here is derived from an EMBL/GenBank/DDBJ whole genome shotgun (WGS) entry which is preliminary data.</text>
</comment>
<protein>
    <submittedName>
        <fullName evidence="3">Uncharacterized protein</fullName>
    </submittedName>
</protein>
<organism evidence="3 4">
    <name type="scientific">Coprinellus micaceus</name>
    <name type="common">Glistening ink-cap mushroom</name>
    <name type="synonym">Coprinus micaceus</name>
    <dbReference type="NCBI Taxonomy" id="71717"/>
    <lineage>
        <taxon>Eukaryota</taxon>
        <taxon>Fungi</taxon>
        <taxon>Dikarya</taxon>
        <taxon>Basidiomycota</taxon>
        <taxon>Agaricomycotina</taxon>
        <taxon>Agaricomycetes</taxon>
        <taxon>Agaricomycetidae</taxon>
        <taxon>Agaricales</taxon>
        <taxon>Agaricineae</taxon>
        <taxon>Psathyrellaceae</taxon>
        <taxon>Coprinellus</taxon>
    </lineage>
</organism>
<feature type="region of interest" description="Disordered" evidence="1">
    <location>
        <begin position="675"/>
        <end position="700"/>
    </location>
</feature>
<proteinExistence type="predicted"/>
<dbReference type="EMBL" id="QPFP01000074">
    <property type="protein sequence ID" value="TEB23707.1"/>
    <property type="molecule type" value="Genomic_DNA"/>
</dbReference>
<feature type="transmembrane region" description="Helical" evidence="2">
    <location>
        <begin position="775"/>
        <end position="796"/>
    </location>
</feature>
<evidence type="ECO:0000313" key="4">
    <source>
        <dbReference type="Proteomes" id="UP000298030"/>
    </source>
</evidence>
<dbReference type="Proteomes" id="UP000298030">
    <property type="component" value="Unassembled WGS sequence"/>
</dbReference>
<accession>A0A4Y7SP94</accession>
<keyword evidence="2" id="KW-0812">Transmembrane</keyword>
<dbReference type="PANTHER" id="PTHR35043:SF7">
    <property type="entry name" value="TRANSCRIPTION FACTOR DOMAIN-CONTAINING PROTEIN"/>
    <property type="match status" value="1"/>
</dbReference>
<feature type="compositionally biased region" description="Polar residues" evidence="1">
    <location>
        <begin position="194"/>
        <end position="205"/>
    </location>
</feature>
<keyword evidence="4" id="KW-1185">Reference proteome</keyword>
<feature type="transmembrane region" description="Helical" evidence="2">
    <location>
        <begin position="380"/>
        <end position="402"/>
    </location>
</feature>
<keyword evidence="2" id="KW-1133">Transmembrane helix</keyword>